<dbReference type="InterPro" id="IPR019181">
    <property type="entry name" value="LSM12_ABD"/>
</dbReference>
<dbReference type="SMART" id="SM00995">
    <property type="entry name" value="AD"/>
    <property type="match status" value="1"/>
</dbReference>
<dbReference type="PANTHER" id="PTHR13542">
    <property type="entry name" value="LSM12 HOMOLOG"/>
    <property type="match status" value="1"/>
</dbReference>
<sequence length="186" mass="21414">MLAHSLSQVINLKVKITTNLDATITGFIYTYADDILVLRTSANKDRTEDNYRFINTQFIKLLQVLGSLNRQTTGNQMTSSGFAKVNVDQFQKKLNEAIIVYGNSTNPKATTNAHLLFEKLVEKWGVDGVRWQENDIVIKNEIRLTKPYTLGKNSLHKLKRNPIHYDEVRKHLREVWLEIDIQKRGG</sequence>
<dbReference type="Pfam" id="PF09793">
    <property type="entry name" value="AD"/>
    <property type="match status" value="1"/>
</dbReference>
<dbReference type="InterPro" id="IPR039683">
    <property type="entry name" value="Lsm12-like"/>
</dbReference>
<dbReference type="GeneID" id="66116121"/>
<accession>A0A9P7V5J4</accession>
<protein>
    <recommendedName>
        <fullName evidence="1">AD domain-containing protein</fullName>
    </recommendedName>
</protein>
<name>A0A9P7V5J4_9ASCO</name>
<reference evidence="2" key="1">
    <citation type="submission" date="2021-03" db="EMBL/GenBank/DDBJ databases">
        <authorList>
            <person name="Palmer J.M."/>
        </authorList>
    </citation>
    <scope>NUCLEOTIDE SEQUENCE</scope>
    <source>
        <strain evidence="2">ARV_011</strain>
    </source>
</reference>
<evidence type="ECO:0000313" key="2">
    <source>
        <dbReference type="EMBL" id="KAG7191782.1"/>
    </source>
</evidence>
<dbReference type="EMBL" id="JAHMUF010000023">
    <property type="protein sequence ID" value="KAG7191782.1"/>
    <property type="molecule type" value="Genomic_DNA"/>
</dbReference>
<evidence type="ECO:0000313" key="3">
    <source>
        <dbReference type="Proteomes" id="UP000790833"/>
    </source>
</evidence>
<evidence type="ECO:0000259" key="1">
    <source>
        <dbReference type="PROSITE" id="PS52001"/>
    </source>
</evidence>
<dbReference type="PROSITE" id="PS52001">
    <property type="entry name" value="AD"/>
    <property type="match status" value="1"/>
</dbReference>
<proteinExistence type="predicted"/>
<dbReference type="Proteomes" id="UP000790833">
    <property type="component" value="Unassembled WGS sequence"/>
</dbReference>
<feature type="domain" description="AD" evidence="1">
    <location>
        <begin position="83"/>
        <end position="180"/>
    </location>
</feature>
<organism evidence="2 3">
    <name type="scientific">Scheffersomyces spartinae</name>
    <dbReference type="NCBI Taxonomy" id="45513"/>
    <lineage>
        <taxon>Eukaryota</taxon>
        <taxon>Fungi</taxon>
        <taxon>Dikarya</taxon>
        <taxon>Ascomycota</taxon>
        <taxon>Saccharomycotina</taxon>
        <taxon>Pichiomycetes</taxon>
        <taxon>Debaryomycetaceae</taxon>
        <taxon>Scheffersomyces</taxon>
    </lineage>
</organism>
<gene>
    <name evidence="2" type="ORF">KQ657_002747</name>
</gene>
<dbReference type="AlphaFoldDB" id="A0A9P7V5J4"/>
<dbReference type="RefSeq" id="XP_043047334.1">
    <property type="nucleotide sequence ID" value="XM_043193497.1"/>
</dbReference>
<dbReference type="InterPro" id="IPR047574">
    <property type="entry name" value="AD"/>
</dbReference>
<dbReference type="OrthoDB" id="1057137at2759"/>
<dbReference type="PIRSF" id="PIRSF007783">
    <property type="entry name" value="UCP007783_YHR121w"/>
    <property type="match status" value="1"/>
</dbReference>
<comment type="caution">
    <text evidence="2">The sequence shown here is derived from an EMBL/GenBank/DDBJ whole genome shotgun (WGS) entry which is preliminary data.</text>
</comment>
<dbReference type="InterPro" id="IPR016521">
    <property type="entry name" value="RNA-processing_Lsm12"/>
</dbReference>
<keyword evidence="3" id="KW-1185">Reference proteome</keyword>